<dbReference type="Proteomes" id="UP000834106">
    <property type="component" value="Chromosome 16"/>
</dbReference>
<dbReference type="SUPFAM" id="SSF54736">
    <property type="entry name" value="ClpS-like"/>
    <property type="match status" value="1"/>
</dbReference>
<dbReference type="InterPro" id="IPR000206">
    <property type="entry name" value="Ribosomal_bL12"/>
</dbReference>
<feature type="domain" description="Large ribosomal subunit protein bL12 C-terminal" evidence="4">
    <location>
        <begin position="45"/>
        <end position="107"/>
    </location>
</feature>
<feature type="compositionally biased region" description="Basic and acidic residues" evidence="3">
    <location>
        <begin position="27"/>
        <end position="43"/>
    </location>
</feature>
<feature type="region of interest" description="Disordered" evidence="3">
    <location>
        <begin position="21"/>
        <end position="43"/>
    </location>
</feature>
<evidence type="ECO:0000256" key="3">
    <source>
        <dbReference type="SAM" id="MobiDB-lite"/>
    </source>
</evidence>
<dbReference type="EMBL" id="OU503051">
    <property type="protein sequence ID" value="CAI9778448.1"/>
    <property type="molecule type" value="Genomic_DNA"/>
</dbReference>
<sequence length="110" mass="11817">MGIEEMPMMAMMIPGMGFGPGMVAPKGKADGPGPKEKEKKEKTSFDLKLDGGFDAAAKIKIIKEVLECTDLGLKEAKELVEKAPTLLKKGVPKEEAEKIIEKMKGVGLKS</sequence>
<protein>
    <recommendedName>
        <fullName evidence="4">Large ribosomal subunit protein bL12 C-terminal domain-containing protein</fullName>
    </recommendedName>
</protein>
<dbReference type="InterPro" id="IPR013823">
    <property type="entry name" value="Ribosomal_bL12_C"/>
</dbReference>
<dbReference type="PANTHER" id="PTHR45987">
    <property type="entry name" value="39S RIBOSOMAL PROTEIN L12"/>
    <property type="match status" value="1"/>
</dbReference>
<dbReference type="GO" id="GO:1990904">
    <property type="term" value="C:ribonucleoprotein complex"/>
    <property type="evidence" value="ECO:0007669"/>
    <property type="project" value="UniProtKB-KW"/>
</dbReference>
<keyword evidence="1" id="KW-0689">Ribosomal protein</keyword>
<dbReference type="GO" id="GO:0003735">
    <property type="term" value="F:structural constituent of ribosome"/>
    <property type="evidence" value="ECO:0007669"/>
    <property type="project" value="InterPro"/>
</dbReference>
<dbReference type="GO" id="GO:0006412">
    <property type="term" value="P:translation"/>
    <property type="evidence" value="ECO:0007669"/>
    <property type="project" value="InterPro"/>
</dbReference>
<dbReference type="AlphaFoldDB" id="A0AAD1ZZG7"/>
<keyword evidence="2" id="KW-0687">Ribonucleoprotein</keyword>
<proteinExistence type="predicted"/>
<dbReference type="GO" id="GO:0003729">
    <property type="term" value="F:mRNA binding"/>
    <property type="evidence" value="ECO:0007669"/>
    <property type="project" value="TreeGrafter"/>
</dbReference>
<accession>A0AAD1ZZG7</accession>
<dbReference type="Gene3D" id="3.30.1390.10">
    <property type="match status" value="1"/>
</dbReference>
<evidence type="ECO:0000313" key="5">
    <source>
        <dbReference type="EMBL" id="CAI9778448.1"/>
    </source>
</evidence>
<dbReference type="GO" id="GO:0005840">
    <property type="term" value="C:ribosome"/>
    <property type="evidence" value="ECO:0007669"/>
    <property type="project" value="UniProtKB-KW"/>
</dbReference>
<evidence type="ECO:0000259" key="4">
    <source>
        <dbReference type="Pfam" id="PF00542"/>
    </source>
</evidence>
<reference evidence="5" key="1">
    <citation type="submission" date="2023-05" db="EMBL/GenBank/DDBJ databases">
        <authorList>
            <person name="Huff M."/>
        </authorList>
    </citation>
    <scope>NUCLEOTIDE SEQUENCE</scope>
</reference>
<dbReference type="PANTHER" id="PTHR45987:SF4">
    <property type="entry name" value="LARGE RIBOSOMAL SUBUNIT PROTEIN BL12M"/>
    <property type="match status" value="1"/>
</dbReference>
<name>A0AAD1ZZG7_9LAMI</name>
<evidence type="ECO:0000256" key="1">
    <source>
        <dbReference type="ARBA" id="ARBA00022980"/>
    </source>
</evidence>
<dbReference type="InterPro" id="IPR014719">
    <property type="entry name" value="Ribosomal_bL12_C/ClpS-like"/>
</dbReference>
<gene>
    <name evidence="5" type="ORF">FPE_LOCUS25878</name>
</gene>
<organism evidence="5 6">
    <name type="scientific">Fraxinus pennsylvanica</name>
    <dbReference type="NCBI Taxonomy" id="56036"/>
    <lineage>
        <taxon>Eukaryota</taxon>
        <taxon>Viridiplantae</taxon>
        <taxon>Streptophyta</taxon>
        <taxon>Embryophyta</taxon>
        <taxon>Tracheophyta</taxon>
        <taxon>Spermatophyta</taxon>
        <taxon>Magnoliopsida</taxon>
        <taxon>eudicotyledons</taxon>
        <taxon>Gunneridae</taxon>
        <taxon>Pentapetalae</taxon>
        <taxon>asterids</taxon>
        <taxon>lamiids</taxon>
        <taxon>Lamiales</taxon>
        <taxon>Oleaceae</taxon>
        <taxon>Oleeae</taxon>
        <taxon>Fraxinus</taxon>
    </lineage>
</organism>
<dbReference type="Pfam" id="PF00542">
    <property type="entry name" value="Ribosomal_L12"/>
    <property type="match status" value="1"/>
</dbReference>
<dbReference type="CDD" id="cd00387">
    <property type="entry name" value="Ribosomal_L7_L12"/>
    <property type="match status" value="1"/>
</dbReference>
<evidence type="ECO:0000313" key="6">
    <source>
        <dbReference type="Proteomes" id="UP000834106"/>
    </source>
</evidence>
<evidence type="ECO:0000256" key="2">
    <source>
        <dbReference type="ARBA" id="ARBA00023274"/>
    </source>
</evidence>
<keyword evidence="6" id="KW-1185">Reference proteome</keyword>